<dbReference type="Proteomes" id="UP000265520">
    <property type="component" value="Unassembled WGS sequence"/>
</dbReference>
<keyword evidence="3" id="KW-1185">Reference proteome</keyword>
<evidence type="ECO:0000256" key="1">
    <source>
        <dbReference type="SAM" id="MobiDB-lite"/>
    </source>
</evidence>
<dbReference type="AlphaFoldDB" id="A0A392VCY8"/>
<evidence type="ECO:0000313" key="3">
    <source>
        <dbReference type="Proteomes" id="UP000265520"/>
    </source>
</evidence>
<organism evidence="2 3">
    <name type="scientific">Trifolium medium</name>
    <dbReference type="NCBI Taxonomy" id="97028"/>
    <lineage>
        <taxon>Eukaryota</taxon>
        <taxon>Viridiplantae</taxon>
        <taxon>Streptophyta</taxon>
        <taxon>Embryophyta</taxon>
        <taxon>Tracheophyta</taxon>
        <taxon>Spermatophyta</taxon>
        <taxon>Magnoliopsida</taxon>
        <taxon>eudicotyledons</taxon>
        <taxon>Gunneridae</taxon>
        <taxon>Pentapetalae</taxon>
        <taxon>rosids</taxon>
        <taxon>fabids</taxon>
        <taxon>Fabales</taxon>
        <taxon>Fabaceae</taxon>
        <taxon>Papilionoideae</taxon>
        <taxon>50 kb inversion clade</taxon>
        <taxon>NPAAA clade</taxon>
        <taxon>Hologalegina</taxon>
        <taxon>IRL clade</taxon>
        <taxon>Trifolieae</taxon>
        <taxon>Trifolium</taxon>
    </lineage>
</organism>
<name>A0A392VCY8_9FABA</name>
<feature type="non-terminal residue" evidence="2">
    <location>
        <position position="45"/>
    </location>
</feature>
<evidence type="ECO:0000313" key="2">
    <source>
        <dbReference type="EMBL" id="MCI84370.1"/>
    </source>
</evidence>
<feature type="region of interest" description="Disordered" evidence="1">
    <location>
        <begin position="1"/>
        <end position="45"/>
    </location>
</feature>
<sequence>MRPFPSQMAWPVERPFYPEEVRQPDVGSSGAVGNGDHDMQQGSEE</sequence>
<reference evidence="2 3" key="1">
    <citation type="journal article" date="2018" name="Front. Plant Sci.">
        <title>Red Clover (Trifolium pratense) and Zigzag Clover (T. medium) - A Picture of Genomic Similarities and Differences.</title>
        <authorList>
            <person name="Dluhosova J."/>
            <person name="Istvanek J."/>
            <person name="Nedelnik J."/>
            <person name="Repkova J."/>
        </authorList>
    </citation>
    <scope>NUCLEOTIDE SEQUENCE [LARGE SCALE GENOMIC DNA]</scope>
    <source>
        <strain evidence="3">cv. 10/8</strain>
        <tissue evidence="2">Leaf</tissue>
    </source>
</reference>
<accession>A0A392VCY8</accession>
<proteinExistence type="predicted"/>
<comment type="caution">
    <text evidence="2">The sequence shown here is derived from an EMBL/GenBank/DDBJ whole genome shotgun (WGS) entry which is preliminary data.</text>
</comment>
<dbReference type="EMBL" id="LXQA011089326">
    <property type="protein sequence ID" value="MCI84370.1"/>
    <property type="molecule type" value="Genomic_DNA"/>
</dbReference>
<protein>
    <submittedName>
        <fullName evidence="2">Uncharacterized protein</fullName>
    </submittedName>
</protein>